<accession>A0A8K1C291</accession>
<feature type="domain" description="Non-haem dioxygenase N-terminal" evidence="1">
    <location>
        <begin position="34"/>
        <end position="158"/>
    </location>
</feature>
<sequence length="387" mass="43125">MSLLRAAHKITRPMTNQMRRFASISGQDVSACDVPVVSYQDLVEKADLGDKIEAAFGYEGMGILAVSGVPQLDPKRMELLPLAFKFANLPEEIKNKYTLEEAYFSFGWSHGKENLQGQPDFSKGSYYNNPECNDLTNGNQELIKRHPSFFHPNIWPAELPPLENAFMELGQLIVDTGKLVAYQCDRFVESKSPEYEQGKLRRIISTGRCAKARLLHYFALSEADITKQQNAKTLEESFSWCGWHNDHGALTGLVQAIFTDMEGNVVENPDPAAGLYVKNRRGEIIKANIPAGHLVYQIGETSQILSGGILQATPHAVRGPLVTGVNRETLAVFMQPLPEEKMAIPAGDPEVAARTENLPKGVPPLLSRWDNTMDYDQFTEATMKAYY</sequence>
<gene>
    <name evidence="2" type="ORF">Poli38472_013883</name>
</gene>
<dbReference type="EMBL" id="SPLM01000149">
    <property type="protein sequence ID" value="TMW55121.1"/>
    <property type="molecule type" value="Genomic_DNA"/>
</dbReference>
<dbReference type="OrthoDB" id="438224at2759"/>
<name>A0A8K1C291_PYTOL</name>
<protein>
    <recommendedName>
        <fullName evidence="1">Non-haem dioxygenase N-terminal domain-containing protein</fullName>
    </recommendedName>
</protein>
<reference evidence="2" key="1">
    <citation type="submission" date="2019-03" db="EMBL/GenBank/DDBJ databases">
        <title>Long read genome sequence of the mycoparasitic Pythium oligandrum ATCC 38472 isolated from sugarbeet rhizosphere.</title>
        <authorList>
            <person name="Gaulin E."/>
        </authorList>
    </citation>
    <scope>NUCLEOTIDE SEQUENCE</scope>
    <source>
        <strain evidence="2">ATCC 38472_TT</strain>
    </source>
</reference>
<dbReference type="Proteomes" id="UP000794436">
    <property type="component" value="Unassembled WGS sequence"/>
</dbReference>
<evidence type="ECO:0000313" key="3">
    <source>
        <dbReference type="Proteomes" id="UP000794436"/>
    </source>
</evidence>
<dbReference type="AlphaFoldDB" id="A0A8K1C291"/>
<organism evidence="2 3">
    <name type="scientific">Pythium oligandrum</name>
    <name type="common">Mycoparasitic fungus</name>
    <dbReference type="NCBI Taxonomy" id="41045"/>
    <lineage>
        <taxon>Eukaryota</taxon>
        <taxon>Sar</taxon>
        <taxon>Stramenopiles</taxon>
        <taxon>Oomycota</taxon>
        <taxon>Peronosporomycetes</taxon>
        <taxon>Pythiales</taxon>
        <taxon>Pythiaceae</taxon>
        <taxon>Pythium</taxon>
    </lineage>
</organism>
<dbReference type="InterPro" id="IPR026992">
    <property type="entry name" value="DIOX_N"/>
</dbReference>
<dbReference type="Gene3D" id="2.60.120.330">
    <property type="entry name" value="B-lactam Antibiotic, Isopenicillin N Synthase, Chain"/>
    <property type="match status" value="1"/>
</dbReference>
<dbReference type="Pfam" id="PF14226">
    <property type="entry name" value="DIOX_N"/>
    <property type="match status" value="1"/>
</dbReference>
<dbReference type="InterPro" id="IPR027443">
    <property type="entry name" value="IPNS-like_sf"/>
</dbReference>
<dbReference type="PANTHER" id="PTHR48420">
    <property type="entry name" value="NON-HAEM DIOXYGENASE N-TERMINAL DOMAIN-CONTAINING PROTEIN"/>
    <property type="match status" value="1"/>
</dbReference>
<dbReference type="PANTHER" id="PTHR48420:SF1">
    <property type="entry name" value="NON-HAEM DIOXYGENASE N-TERMINAL DOMAIN-CONTAINING PROTEIN"/>
    <property type="match status" value="1"/>
</dbReference>
<comment type="caution">
    <text evidence="2">The sequence shown here is derived from an EMBL/GenBank/DDBJ whole genome shotgun (WGS) entry which is preliminary data.</text>
</comment>
<dbReference type="SUPFAM" id="SSF51197">
    <property type="entry name" value="Clavaminate synthase-like"/>
    <property type="match status" value="1"/>
</dbReference>
<evidence type="ECO:0000259" key="1">
    <source>
        <dbReference type="Pfam" id="PF14226"/>
    </source>
</evidence>
<proteinExistence type="predicted"/>
<evidence type="ECO:0000313" key="2">
    <source>
        <dbReference type="EMBL" id="TMW55121.1"/>
    </source>
</evidence>
<keyword evidence="3" id="KW-1185">Reference proteome</keyword>